<accession>A0AB34JIU6</accession>
<sequence>MATAPATAARTIFRYAHPGGGVADAGAVFDARGAMDLHVSSEGDIAELCNFVPADLPVKRCSGDTSGPSPNQLDDNIRNTDMNYLFAIALLSFACDHA</sequence>
<organism evidence="1 2">
    <name type="scientific">Prymnesium parvum</name>
    <name type="common">Toxic golden alga</name>
    <dbReference type="NCBI Taxonomy" id="97485"/>
    <lineage>
        <taxon>Eukaryota</taxon>
        <taxon>Haptista</taxon>
        <taxon>Haptophyta</taxon>
        <taxon>Prymnesiophyceae</taxon>
        <taxon>Prymnesiales</taxon>
        <taxon>Prymnesiaceae</taxon>
        <taxon>Prymnesium</taxon>
    </lineage>
</organism>
<dbReference type="EMBL" id="JBGBPQ010000008">
    <property type="protein sequence ID" value="KAL1520687.1"/>
    <property type="molecule type" value="Genomic_DNA"/>
</dbReference>
<name>A0AB34JIU6_PRYPA</name>
<protein>
    <submittedName>
        <fullName evidence="1">Uncharacterized protein</fullName>
    </submittedName>
</protein>
<evidence type="ECO:0000313" key="2">
    <source>
        <dbReference type="Proteomes" id="UP001515480"/>
    </source>
</evidence>
<comment type="caution">
    <text evidence="1">The sequence shown here is derived from an EMBL/GenBank/DDBJ whole genome shotgun (WGS) entry which is preliminary data.</text>
</comment>
<evidence type="ECO:0000313" key="1">
    <source>
        <dbReference type="EMBL" id="KAL1520687.1"/>
    </source>
</evidence>
<gene>
    <name evidence="1" type="ORF">AB1Y20_022256</name>
</gene>
<proteinExistence type="predicted"/>
<dbReference type="Proteomes" id="UP001515480">
    <property type="component" value="Unassembled WGS sequence"/>
</dbReference>
<reference evidence="1 2" key="1">
    <citation type="journal article" date="2024" name="Science">
        <title>Giant polyketide synthase enzymes in the biosynthesis of giant marine polyether toxins.</title>
        <authorList>
            <person name="Fallon T.R."/>
            <person name="Shende V.V."/>
            <person name="Wierzbicki I.H."/>
            <person name="Pendleton A.L."/>
            <person name="Watervoot N.F."/>
            <person name="Auber R.P."/>
            <person name="Gonzalez D.J."/>
            <person name="Wisecaver J.H."/>
            <person name="Moore B.S."/>
        </authorList>
    </citation>
    <scope>NUCLEOTIDE SEQUENCE [LARGE SCALE GENOMIC DNA]</scope>
    <source>
        <strain evidence="1 2">12B1</strain>
    </source>
</reference>
<keyword evidence="2" id="KW-1185">Reference proteome</keyword>
<dbReference type="AlphaFoldDB" id="A0AB34JIU6"/>